<protein>
    <submittedName>
        <fullName evidence="2">Uncharacterized protein</fullName>
    </submittedName>
</protein>
<dbReference type="Proteomes" id="UP000236248">
    <property type="component" value="Chromosome NCAV"/>
</dbReference>
<gene>
    <name evidence="2" type="ORF">NCAV_1688</name>
</gene>
<keyword evidence="3" id="KW-1185">Reference proteome</keyword>
<name>A0A2K5AT97_9ARCH</name>
<proteinExistence type="predicted"/>
<sequence length="44" mass="5008">MPTTQAVAIRGYREADKKRREGKEFKQTLSSLNDPLEVGDEVWG</sequence>
<evidence type="ECO:0000256" key="1">
    <source>
        <dbReference type="SAM" id="MobiDB-lite"/>
    </source>
</evidence>
<evidence type="ECO:0000313" key="2">
    <source>
        <dbReference type="EMBL" id="SPC34851.1"/>
    </source>
</evidence>
<organism evidence="2 3">
    <name type="scientific">Candidatus Nitrosocaldus cavascurensis</name>
    <dbReference type="NCBI Taxonomy" id="2058097"/>
    <lineage>
        <taxon>Archaea</taxon>
        <taxon>Nitrososphaerota</taxon>
        <taxon>Nitrososphaeria</taxon>
        <taxon>Candidatus Nitrosocaldales</taxon>
        <taxon>Candidatus Nitrosocaldaceae</taxon>
        <taxon>Candidatus Nitrosocaldus</taxon>
    </lineage>
</organism>
<dbReference type="AlphaFoldDB" id="A0A2K5AT97"/>
<dbReference type="KEGG" id="ncv:NCAV_1688"/>
<feature type="region of interest" description="Disordered" evidence="1">
    <location>
        <begin position="1"/>
        <end position="26"/>
    </location>
</feature>
<accession>A0A2K5AT97</accession>
<dbReference type="EMBL" id="LT981265">
    <property type="protein sequence ID" value="SPC34851.1"/>
    <property type="molecule type" value="Genomic_DNA"/>
</dbReference>
<feature type="compositionally biased region" description="Basic and acidic residues" evidence="1">
    <location>
        <begin position="11"/>
        <end position="26"/>
    </location>
</feature>
<reference evidence="3" key="1">
    <citation type="submission" date="2018-01" db="EMBL/GenBank/DDBJ databases">
        <authorList>
            <person name="Kerou L M."/>
        </authorList>
    </citation>
    <scope>NUCLEOTIDE SEQUENCE [LARGE SCALE GENOMIC DNA]</scope>
    <source>
        <strain evidence="3">SCU2</strain>
    </source>
</reference>
<evidence type="ECO:0000313" key="3">
    <source>
        <dbReference type="Proteomes" id="UP000236248"/>
    </source>
</evidence>